<reference evidence="2 3" key="1">
    <citation type="submission" date="2019-01" db="EMBL/GenBank/DDBJ databases">
        <title>PMF-metabolizing Aryl O-demethylase.</title>
        <authorList>
            <person name="Kim M."/>
        </authorList>
    </citation>
    <scope>NUCLEOTIDE SEQUENCE [LARGE SCALE GENOMIC DNA]</scope>
    <source>
        <strain evidence="2 3">PMF1</strain>
    </source>
</reference>
<feature type="transmembrane region" description="Helical" evidence="1">
    <location>
        <begin position="136"/>
        <end position="159"/>
    </location>
</feature>
<feature type="transmembrane region" description="Helical" evidence="1">
    <location>
        <begin position="25"/>
        <end position="49"/>
    </location>
</feature>
<sequence>MAGIGFELKKIYRKEGIARAVAGGIYSSVVTIGPTVVVIVTLLFLYLALNMMKVSFMTRELLSSTILYVFIFSIILTAPFNAVFSRYLADKFYMDEYANILPSFYTGILILGILGTGISIPVMLSLYFRGGIDLPFILAAYVFWMSSVLLFFSVTYLHATKDYKIIAIFFLVGMLVVVLTALVFRFVLRADRIHSILYGMAAGFLTIAVLEFSYIKRYFRTVSQNYTECLWYLVHHGKIWLTQLLYMLGLYVHNFIFWTTQQRLTVAQTYHSHQSYDMASCLAMFTNISTMILFTVVAETRFHEAYQDYMESIIGGTYKAIQKNKKIMFRTLSQQIGQVFGMQLAITSVIFLVLLIFGPYIGFSGMIMEIYPVLAVSYLGIFLLYGNLVYLYYFDDTKGTLLSALAYFAGTVLGTLVSKNLPVAFYGMGAFFGMLCGFTASYFRIRYLEKNFEAHIFCHYKIIDTMKSSQKGRIVYQKQA</sequence>
<dbReference type="Proteomes" id="UP000289794">
    <property type="component" value="Chromosome"/>
</dbReference>
<protein>
    <recommendedName>
        <fullName evidence="4">Exopolysaccharide Pel transporter PelG</fullName>
    </recommendedName>
</protein>
<feature type="transmembrane region" description="Helical" evidence="1">
    <location>
        <begin position="400"/>
        <end position="417"/>
    </location>
</feature>
<feature type="transmembrane region" description="Helical" evidence="1">
    <location>
        <begin position="336"/>
        <end position="358"/>
    </location>
</feature>
<dbReference type="KEGG" id="bpro:PMF13cell1_03404"/>
<dbReference type="EMBL" id="CP035945">
    <property type="protein sequence ID" value="QBE97841.1"/>
    <property type="molecule type" value="Genomic_DNA"/>
</dbReference>
<dbReference type="InterPro" id="IPR031617">
    <property type="entry name" value="PelG"/>
</dbReference>
<dbReference type="Pfam" id="PF16933">
    <property type="entry name" value="PelG"/>
    <property type="match status" value="1"/>
</dbReference>
<feature type="transmembrane region" description="Helical" evidence="1">
    <location>
        <begin position="104"/>
        <end position="124"/>
    </location>
</feature>
<feature type="transmembrane region" description="Helical" evidence="1">
    <location>
        <begin position="195"/>
        <end position="215"/>
    </location>
</feature>
<dbReference type="RefSeq" id="WP_130181469.1">
    <property type="nucleotide sequence ID" value="NZ_CP035945.1"/>
</dbReference>
<evidence type="ECO:0000256" key="1">
    <source>
        <dbReference type="SAM" id="Phobius"/>
    </source>
</evidence>
<dbReference type="AlphaFoldDB" id="A0A4P6LYP6"/>
<organism evidence="2 3">
    <name type="scientific">Blautia producta</name>
    <dbReference type="NCBI Taxonomy" id="33035"/>
    <lineage>
        <taxon>Bacteria</taxon>
        <taxon>Bacillati</taxon>
        <taxon>Bacillota</taxon>
        <taxon>Clostridia</taxon>
        <taxon>Lachnospirales</taxon>
        <taxon>Lachnospiraceae</taxon>
        <taxon>Blautia</taxon>
    </lineage>
</organism>
<evidence type="ECO:0000313" key="3">
    <source>
        <dbReference type="Proteomes" id="UP000289794"/>
    </source>
</evidence>
<accession>A0A4P6LYP6</accession>
<keyword evidence="1" id="KW-0812">Transmembrane</keyword>
<keyword evidence="1" id="KW-1133">Transmembrane helix</keyword>
<feature type="transmembrane region" description="Helical" evidence="1">
    <location>
        <begin position="423"/>
        <end position="443"/>
    </location>
</feature>
<evidence type="ECO:0000313" key="2">
    <source>
        <dbReference type="EMBL" id="QBE97841.1"/>
    </source>
</evidence>
<evidence type="ECO:0008006" key="4">
    <source>
        <dbReference type="Google" id="ProtNLM"/>
    </source>
</evidence>
<gene>
    <name evidence="2" type="ORF">PMF13cell1_03404</name>
</gene>
<feature type="transmembrane region" description="Helical" evidence="1">
    <location>
        <begin position="370"/>
        <end position="393"/>
    </location>
</feature>
<feature type="transmembrane region" description="Helical" evidence="1">
    <location>
        <begin position="165"/>
        <end position="188"/>
    </location>
</feature>
<keyword evidence="1" id="KW-0472">Membrane</keyword>
<proteinExistence type="predicted"/>
<feature type="transmembrane region" description="Helical" evidence="1">
    <location>
        <begin position="61"/>
        <end position="84"/>
    </location>
</feature>
<feature type="transmembrane region" description="Helical" evidence="1">
    <location>
        <begin position="240"/>
        <end position="258"/>
    </location>
</feature>
<name>A0A4P6LYP6_9FIRM</name>